<name>A0A382DG96_9ZZZZ</name>
<evidence type="ECO:0008006" key="2">
    <source>
        <dbReference type="Google" id="ProtNLM"/>
    </source>
</evidence>
<protein>
    <recommendedName>
        <fullName evidence="2">DUF4157 domain-containing protein</fullName>
    </recommendedName>
</protein>
<feature type="non-terminal residue" evidence="1">
    <location>
        <position position="1"/>
    </location>
</feature>
<organism evidence="1">
    <name type="scientific">marine metagenome</name>
    <dbReference type="NCBI Taxonomy" id="408172"/>
    <lineage>
        <taxon>unclassified sequences</taxon>
        <taxon>metagenomes</taxon>
        <taxon>ecological metagenomes</taxon>
    </lineage>
</organism>
<proteinExistence type="predicted"/>
<dbReference type="AlphaFoldDB" id="A0A382DG96"/>
<gene>
    <name evidence="1" type="ORF">METZ01_LOCUS190272</name>
</gene>
<dbReference type="EMBL" id="UINC01039231">
    <property type="protein sequence ID" value="SVB37418.1"/>
    <property type="molecule type" value="Genomic_DNA"/>
</dbReference>
<sequence>VLAACGAGAQQASNNLVISSDPELVELASALLPDLAEHSGLELRGPVRLETRSRQQLIDYLEIKLEEELPADEAKARVDAYSLLGLVPVDLDLRAALMSLYTEQVAGFYDPDSTALFVMDDQPEEVLGGLLVHELIHAIQDQHTDLDSITDQKLGNDRVIAAQAAIEGQATLVMLEFMTKQTTGVAVDLSQVSDFASQIRPLLEETRSQFPVLASSPRVIRESLLFPYLEGVSFVQSLWLQAGRVAPFGERLPISTEQVLSKNMAEEPIELEVEVHGAQVVKEDVLGQLVVGVMMDEHLGADTESLVEGWEGDRYVLIQNARNERGLIWFALWKDTASRDRFANAMEPALADLPKLAELARLEVAGRPATELRVGPVDGVTATVRFVSNP</sequence>
<accession>A0A382DG96</accession>
<reference evidence="1" key="1">
    <citation type="submission" date="2018-05" db="EMBL/GenBank/DDBJ databases">
        <authorList>
            <person name="Lanie J.A."/>
            <person name="Ng W.-L."/>
            <person name="Kazmierczak K.M."/>
            <person name="Andrzejewski T.M."/>
            <person name="Davidsen T.M."/>
            <person name="Wayne K.J."/>
            <person name="Tettelin H."/>
            <person name="Glass J.I."/>
            <person name="Rusch D."/>
            <person name="Podicherti R."/>
            <person name="Tsui H.-C.T."/>
            <person name="Winkler M.E."/>
        </authorList>
    </citation>
    <scope>NUCLEOTIDE SEQUENCE</scope>
</reference>
<evidence type="ECO:0000313" key="1">
    <source>
        <dbReference type="EMBL" id="SVB37418.1"/>
    </source>
</evidence>